<comment type="similarity">
    <text evidence="11">Belongs to the polysaccharide monooxygenase AA14 family.</text>
</comment>
<sequence length="433" mass="45086">MIRAATLFAAAVWLSGANAHLAAFHKGMYCLNGPQIAEDLNSYAIVSPLYQLGFNDWWFHHINGCDQYPPADGDFLELPAGGSFTVEIASNRAKTTLSYNGRDTSEWPDGATYPEDYNVPSCITSPNMHAQNQSMAAGTAFAISYQSDIKQVTPQNLAVFTVRYNTPWKRVLSYDVPANMPACPPGGCICAWGWVPNGCGQPNIYQQAYKCQVTNAKSTTPIAAPKPPVWCEGNPGACVKGSKQMIYWNQNEGNNIAVDGYDLAGDFKSPAYNSKLGFADGAQNDIFSGAPSAPAGNSGSNTGGSSSNSGSGSNNSGSNNAGSNNSGSNSGSGSGSSNSNSGAPNVAGLAAGASTSASVAAPSASAAAATSSNNGAGNPDTGIPNQAPSCKKRASRRRRTLAVSDEATSELVKKSPQDVGITAHRRFHARREW</sequence>
<comment type="caution">
    <text evidence="14">The sequence shown here is derived from an EMBL/GenBank/DDBJ whole genome shotgun (WGS) entry which is preliminary data.</text>
</comment>
<evidence type="ECO:0000256" key="11">
    <source>
        <dbReference type="ARBA" id="ARBA00046340"/>
    </source>
</evidence>
<dbReference type="GO" id="GO:0004497">
    <property type="term" value="F:monooxygenase activity"/>
    <property type="evidence" value="ECO:0007669"/>
    <property type="project" value="UniProtKB-KW"/>
</dbReference>
<feature type="region of interest" description="Disordered" evidence="12">
    <location>
        <begin position="289"/>
        <end position="342"/>
    </location>
</feature>
<evidence type="ECO:0000256" key="1">
    <source>
        <dbReference type="ARBA" id="ARBA00001973"/>
    </source>
</evidence>
<feature type="region of interest" description="Disordered" evidence="12">
    <location>
        <begin position="369"/>
        <end position="417"/>
    </location>
</feature>
<feature type="signal peptide" evidence="13">
    <location>
        <begin position="1"/>
        <end position="19"/>
    </location>
</feature>
<dbReference type="InterPro" id="IPR054497">
    <property type="entry name" value="LPMO_AA14"/>
</dbReference>
<reference evidence="14 15" key="1">
    <citation type="journal article" date="2018" name="Evol. Lett.">
        <title>Horizontal gene cluster transfer increased hallucinogenic mushroom diversity.</title>
        <authorList>
            <person name="Reynolds H.T."/>
            <person name="Vijayakumar V."/>
            <person name="Gluck-Thaler E."/>
            <person name="Korotkin H.B."/>
            <person name="Matheny P.B."/>
            <person name="Slot J.C."/>
        </authorList>
    </citation>
    <scope>NUCLEOTIDE SEQUENCE [LARGE SCALE GENOMIC DNA]</scope>
    <source>
        <strain evidence="14 15">2631</strain>
    </source>
</reference>
<comment type="subcellular location">
    <subcellularLocation>
        <location evidence="2">Secreted</location>
    </subcellularLocation>
</comment>
<dbReference type="Proteomes" id="UP000283269">
    <property type="component" value="Unassembled WGS sequence"/>
</dbReference>
<dbReference type="GO" id="GO:0046872">
    <property type="term" value="F:metal ion binding"/>
    <property type="evidence" value="ECO:0007669"/>
    <property type="project" value="UniProtKB-KW"/>
</dbReference>
<protein>
    <submittedName>
        <fullName evidence="14">Uncharacterized protein</fullName>
    </submittedName>
</protein>
<accession>A0A409XM52</accession>
<evidence type="ECO:0000256" key="3">
    <source>
        <dbReference type="ARBA" id="ARBA00022525"/>
    </source>
</evidence>
<comment type="cofactor">
    <cofactor evidence="1">
        <name>Cu(2+)</name>
        <dbReference type="ChEBI" id="CHEBI:29036"/>
    </cofactor>
</comment>
<keyword evidence="5 13" id="KW-0732">Signal</keyword>
<name>A0A409XM52_PSICY</name>
<dbReference type="GO" id="GO:0005576">
    <property type="term" value="C:extracellular region"/>
    <property type="evidence" value="ECO:0007669"/>
    <property type="project" value="UniProtKB-SubCell"/>
</dbReference>
<dbReference type="STRING" id="93625.A0A409XM52"/>
<keyword evidence="8" id="KW-0503">Monooxygenase</keyword>
<evidence type="ECO:0000256" key="8">
    <source>
        <dbReference type="ARBA" id="ARBA00023033"/>
    </source>
</evidence>
<keyword evidence="4" id="KW-0479">Metal-binding</keyword>
<evidence type="ECO:0000256" key="7">
    <source>
        <dbReference type="ARBA" id="ARBA00023008"/>
    </source>
</evidence>
<proteinExistence type="inferred from homology"/>
<keyword evidence="9" id="KW-1015">Disulfide bond</keyword>
<keyword evidence="10" id="KW-0325">Glycoprotein</keyword>
<dbReference type="EMBL" id="NHYD01001248">
    <property type="protein sequence ID" value="PPQ91790.1"/>
    <property type="molecule type" value="Genomic_DNA"/>
</dbReference>
<feature type="compositionally biased region" description="Low complexity" evidence="12">
    <location>
        <begin position="369"/>
        <end position="379"/>
    </location>
</feature>
<evidence type="ECO:0000313" key="15">
    <source>
        <dbReference type="Proteomes" id="UP000283269"/>
    </source>
</evidence>
<evidence type="ECO:0000256" key="2">
    <source>
        <dbReference type="ARBA" id="ARBA00004613"/>
    </source>
</evidence>
<gene>
    <name evidence="14" type="ORF">CVT25_000435</name>
</gene>
<feature type="compositionally biased region" description="Low complexity" evidence="12">
    <location>
        <begin position="292"/>
        <end position="342"/>
    </location>
</feature>
<evidence type="ECO:0000256" key="9">
    <source>
        <dbReference type="ARBA" id="ARBA00023157"/>
    </source>
</evidence>
<keyword evidence="3" id="KW-0964">Secreted</keyword>
<keyword evidence="6" id="KW-0560">Oxidoreductase</keyword>
<evidence type="ECO:0000256" key="5">
    <source>
        <dbReference type="ARBA" id="ARBA00022729"/>
    </source>
</evidence>
<organism evidence="14 15">
    <name type="scientific">Psilocybe cyanescens</name>
    <dbReference type="NCBI Taxonomy" id="93625"/>
    <lineage>
        <taxon>Eukaryota</taxon>
        <taxon>Fungi</taxon>
        <taxon>Dikarya</taxon>
        <taxon>Basidiomycota</taxon>
        <taxon>Agaricomycotina</taxon>
        <taxon>Agaricomycetes</taxon>
        <taxon>Agaricomycetidae</taxon>
        <taxon>Agaricales</taxon>
        <taxon>Agaricineae</taxon>
        <taxon>Strophariaceae</taxon>
        <taxon>Psilocybe</taxon>
    </lineage>
</organism>
<feature type="compositionally biased region" description="Basic residues" evidence="12">
    <location>
        <begin position="390"/>
        <end position="400"/>
    </location>
</feature>
<evidence type="ECO:0000313" key="14">
    <source>
        <dbReference type="EMBL" id="PPQ91790.1"/>
    </source>
</evidence>
<feature type="chain" id="PRO_5019428984" evidence="13">
    <location>
        <begin position="20"/>
        <end position="433"/>
    </location>
</feature>
<dbReference type="InParanoid" id="A0A409XM52"/>
<evidence type="ECO:0000256" key="12">
    <source>
        <dbReference type="SAM" id="MobiDB-lite"/>
    </source>
</evidence>
<dbReference type="Pfam" id="PF22810">
    <property type="entry name" value="LPMO_AA14"/>
    <property type="match status" value="1"/>
</dbReference>
<evidence type="ECO:0000256" key="4">
    <source>
        <dbReference type="ARBA" id="ARBA00022723"/>
    </source>
</evidence>
<evidence type="ECO:0000256" key="6">
    <source>
        <dbReference type="ARBA" id="ARBA00023002"/>
    </source>
</evidence>
<evidence type="ECO:0000256" key="10">
    <source>
        <dbReference type="ARBA" id="ARBA00023180"/>
    </source>
</evidence>
<keyword evidence="15" id="KW-1185">Reference proteome</keyword>
<dbReference type="AlphaFoldDB" id="A0A409XM52"/>
<keyword evidence="7" id="KW-0186">Copper</keyword>
<dbReference type="OrthoDB" id="2019572at2759"/>
<evidence type="ECO:0000256" key="13">
    <source>
        <dbReference type="SAM" id="SignalP"/>
    </source>
</evidence>